<dbReference type="InterPro" id="IPR044505">
    <property type="entry name" value="GlgX_Isoamylase_N_E_set"/>
</dbReference>
<dbReference type="InterPro" id="IPR013780">
    <property type="entry name" value="Glyco_hydro_b"/>
</dbReference>
<evidence type="ECO:0000259" key="3">
    <source>
        <dbReference type="SMART" id="SM00642"/>
    </source>
</evidence>
<dbReference type="InterPro" id="IPR013783">
    <property type="entry name" value="Ig-like_fold"/>
</dbReference>
<dbReference type="SUPFAM" id="SSF51011">
    <property type="entry name" value="Glycosyl hydrolase domain"/>
    <property type="match status" value="1"/>
</dbReference>
<dbReference type="InterPro" id="IPR006047">
    <property type="entry name" value="GH13_cat_dom"/>
</dbReference>
<evidence type="ECO:0000256" key="1">
    <source>
        <dbReference type="ARBA" id="ARBA00008061"/>
    </source>
</evidence>
<dbReference type="SMART" id="SM00642">
    <property type="entry name" value="Aamy"/>
    <property type="match status" value="1"/>
</dbReference>
<dbReference type="Proteomes" id="UP001629392">
    <property type="component" value="Unassembled WGS sequence"/>
</dbReference>
<dbReference type="Gene3D" id="2.60.40.10">
    <property type="entry name" value="Immunoglobulins"/>
    <property type="match status" value="1"/>
</dbReference>
<sequence length="707" mass="78210">MLSPNVDSTRGYQARPGSRFPLGASVVPDGVNFCVFCRHATHLELLLYASTDSIEPFQIIGLTSERNRTFYFWHVLIEALPVPCCYTWRAYGHHGVPQLDDEVSSRHELLDPAARAVSDRRWHRESAAGGHEPGHASFRAIVTEPLDVRKDVAVRTLDDAIIYEMHVGGFTRDPSSGVRHPGTFAGLIEKIPYLKELGITHVELLPVMAFDEQDVPASAAAKGLVNYWGYSTHSFYSPHPRYCVEPERAPQEFRALTDAMHAAGIRVLLDVVFNHTAEAGVSGPVINFKVLANDVFYHVDPAEGGRYLDYTGCGNTVNCNHPLVSAFILHCLEYWVQELGVDGFRFDLASVFTRGEGGALLRTPPLPWAMEASPVLARVPLIAEAWDAAGLYHVGEFPGMAWAEWNGRYRDVIRRFVRGDPGWIGPMCTCLAGSADLYEADGRLPVSSVNFVTCHDGFTLRDLVSYDAKRNEANGDDNRDGSNDNLSWNCGAEGDTDNPSAAGLRLRQARNFIAILLLSQGVPMLLAGDEILRTQRGNNNAYCQDNALSWMDWRFSDDALDMLRFVREMIALRRRHPSLRRRRFLTGAAEQGRRHPDVAWHGERLGAPAWGDPGARLVAFTLAGHAPGTPMLHVVLNMNADARDAELPALDDANWRRMVDTAAEAPADIVSAVETARVERGACRVEARSVVVLESRRRSTIGLDGAR</sequence>
<evidence type="ECO:0000256" key="2">
    <source>
        <dbReference type="ARBA" id="ARBA00022946"/>
    </source>
</evidence>
<dbReference type="PANTHER" id="PTHR43002">
    <property type="entry name" value="GLYCOGEN DEBRANCHING ENZYME"/>
    <property type="match status" value="1"/>
</dbReference>
<comment type="caution">
    <text evidence="4">The sequence shown here is derived from an EMBL/GenBank/DDBJ whole genome shotgun (WGS) entry which is preliminary data.</text>
</comment>
<dbReference type="SUPFAM" id="SSF81296">
    <property type="entry name" value="E set domains"/>
    <property type="match status" value="1"/>
</dbReference>
<dbReference type="InterPro" id="IPR017853">
    <property type="entry name" value="GH"/>
</dbReference>
<dbReference type="Pfam" id="PF21156">
    <property type="entry name" value="ISOA1-3_C"/>
    <property type="match status" value="1"/>
</dbReference>
<dbReference type="SUPFAM" id="SSF51445">
    <property type="entry name" value="(Trans)glycosidases"/>
    <property type="match status" value="1"/>
</dbReference>
<name>A0ABW9ER43_9BURK</name>
<dbReference type="CDD" id="cd11326">
    <property type="entry name" value="AmyAc_Glg_debranch"/>
    <property type="match status" value="1"/>
</dbReference>
<protein>
    <submittedName>
        <fullName evidence="4">Isoamylase</fullName>
    </submittedName>
</protein>
<accession>A0ABW9ER43</accession>
<dbReference type="InterPro" id="IPR014756">
    <property type="entry name" value="Ig_E-set"/>
</dbReference>
<feature type="domain" description="Glycosyl hydrolase family 13 catalytic" evidence="3">
    <location>
        <begin position="164"/>
        <end position="573"/>
    </location>
</feature>
<dbReference type="InterPro" id="IPR004193">
    <property type="entry name" value="Glyco_hydro_13_N"/>
</dbReference>
<keyword evidence="5" id="KW-1185">Reference proteome</keyword>
<dbReference type="EMBL" id="JAQQCL010000041">
    <property type="protein sequence ID" value="MFM0721210.1"/>
    <property type="molecule type" value="Genomic_DNA"/>
</dbReference>
<dbReference type="RefSeq" id="WP_408157209.1">
    <property type="nucleotide sequence ID" value="NZ_JAQQCL010000041.1"/>
</dbReference>
<comment type="similarity">
    <text evidence="1">Belongs to the glycosyl hydrolase 13 family.</text>
</comment>
<keyword evidence="2" id="KW-0809">Transit peptide</keyword>
<dbReference type="Gene3D" id="2.60.40.1180">
    <property type="entry name" value="Golgi alpha-mannosidase II"/>
    <property type="match status" value="1"/>
</dbReference>
<organism evidence="4 5">
    <name type="scientific">Paraburkholderia strydomiana</name>
    <dbReference type="NCBI Taxonomy" id="1245417"/>
    <lineage>
        <taxon>Bacteria</taxon>
        <taxon>Pseudomonadati</taxon>
        <taxon>Pseudomonadota</taxon>
        <taxon>Betaproteobacteria</taxon>
        <taxon>Burkholderiales</taxon>
        <taxon>Burkholderiaceae</taxon>
        <taxon>Paraburkholderia</taxon>
    </lineage>
</organism>
<evidence type="ECO:0000313" key="4">
    <source>
        <dbReference type="EMBL" id="MFM0721210.1"/>
    </source>
</evidence>
<dbReference type="InterPro" id="IPR048650">
    <property type="entry name" value="ISOA1-3-like_C"/>
</dbReference>
<dbReference type="Pfam" id="PF02922">
    <property type="entry name" value="CBM_48"/>
    <property type="match status" value="1"/>
</dbReference>
<dbReference type="Pfam" id="PF00128">
    <property type="entry name" value="Alpha-amylase"/>
    <property type="match status" value="1"/>
</dbReference>
<proteinExistence type="inferred from homology"/>
<dbReference type="CDD" id="cd02856">
    <property type="entry name" value="E_set_GDE_Isoamylase_N"/>
    <property type="match status" value="1"/>
</dbReference>
<reference evidence="4 5" key="1">
    <citation type="journal article" date="2024" name="Chem. Sci.">
        <title>Discovery of megapolipeptins by genome mining of a Burkholderiales bacteria collection.</title>
        <authorList>
            <person name="Paulo B.S."/>
            <person name="Recchia M.J.J."/>
            <person name="Lee S."/>
            <person name="Fergusson C.H."/>
            <person name="Romanowski S.B."/>
            <person name="Hernandez A."/>
            <person name="Krull N."/>
            <person name="Liu D.Y."/>
            <person name="Cavanagh H."/>
            <person name="Bos A."/>
            <person name="Gray C.A."/>
            <person name="Murphy B.T."/>
            <person name="Linington R.G."/>
            <person name="Eustaquio A.S."/>
        </authorList>
    </citation>
    <scope>NUCLEOTIDE SEQUENCE [LARGE SCALE GENOMIC DNA]</scope>
    <source>
        <strain evidence="4 5">RL17-350-BIC-E</strain>
    </source>
</reference>
<dbReference type="Gene3D" id="3.20.20.80">
    <property type="entry name" value="Glycosidases"/>
    <property type="match status" value="1"/>
</dbReference>
<evidence type="ECO:0000313" key="5">
    <source>
        <dbReference type="Proteomes" id="UP001629392"/>
    </source>
</evidence>
<gene>
    <name evidence="4" type="ORF">PQQ73_33415</name>
</gene>